<keyword evidence="1" id="KW-0645">Protease</keyword>
<dbReference type="GeneID" id="96597493"/>
<dbReference type="EMBL" id="JAMDLZ010000058">
    <property type="protein sequence ID" value="MCY9549844.1"/>
    <property type="molecule type" value="Genomic_DNA"/>
</dbReference>
<keyword evidence="1" id="KW-0378">Hydrolase</keyword>
<evidence type="ECO:0000313" key="3">
    <source>
        <dbReference type="Proteomes" id="UP000037326"/>
    </source>
</evidence>
<name>A0A0K9FB50_9BACI</name>
<organism evidence="1 3">
    <name type="scientific">Lysinibacillus xylanilyticus</name>
    <dbReference type="NCBI Taxonomy" id="582475"/>
    <lineage>
        <taxon>Bacteria</taxon>
        <taxon>Bacillati</taxon>
        <taxon>Bacillota</taxon>
        <taxon>Bacilli</taxon>
        <taxon>Bacillales</taxon>
        <taxon>Bacillaceae</taxon>
        <taxon>Lysinibacillus</taxon>
    </lineage>
</organism>
<dbReference type="RefSeq" id="WP_049664008.1">
    <property type="nucleotide sequence ID" value="NZ_CP189807.1"/>
</dbReference>
<dbReference type="Proteomes" id="UP000037326">
    <property type="component" value="Unassembled WGS sequence"/>
</dbReference>
<dbReference type="AlphaFoldDB" id="A0A0K9FB50"/>
<evidence type="ECO:0000313" key="2">
    <source>
        <dbReference type="EMBL" id="MCY9549844.1"/>
    </source>
</evidence>
<sequence>MGFVLKVEGSEAIELGLDSIMSVEYETDTPNDSNARSTDVGATLKIKGKILTATDGDNSDDTMKLGLWSLVPAEKADCYRKVTLEVISADQVVRKINFPNAFVVDYSERYGDTEGIGEFYLFIKQKKDKTDLAKIEGGYAV</sequence>
<dbReference type="GO" id="GO:0008233">
    <property type="term" value="F:peptidase activity"/>
    <property type="evidence" value="ECO:0007669"/>
    <property type="project" value="UniProtKB-KW"/>
</dbReference>
<dbReference type="EMBL" id="LFXJ01000005">
    <property type="protein sequence ID" value="KMY31438.1"/>
    <property type="molecule type" value="Genomic_DNA"/>
</dbReference>
<keyword evidence="4" id="KW-1185">Reference proteome</keyword>
<reference evidence="3" key="2">
    <citation type="submission" date="2015-07" db="EMBL/GenBank/DDBJ databases">
        <authorList>
            <consortium name="Consortium for Microbial Forensics and Genomics (microFORGE)"/>
            <person name="Knight B.M."/>
            <person name="Roberts D.P."/>
            <person name="Lin D."/>
            <person name="Hari K."/>
            <person name="Fletcher J."/>
            <person name="Melcher U."/>
            <person name="Blagden T."/>
            <person name="Winegar R.A."/>
        </authorList>
    </citation>
    <scope>NUCLEOTIDE SEQUENCE [LARGE SCALE GENOMIC DNA]</scope>
    <source>
        <strain evidence="3">DSM 23493</strain>
    </source>
</reference>
<protein>
    <submittedName>
        <fullName evidence="1">Membrane-associated protease 1</fullName>
    </submittedName>
</protein>
<evidence type="ECO:0000313" key="4">
    <source>
        <dbReference type="Proteomes" id="UP001527052"/>
    </source>
</evidence>
<comment type="caution">
    <text evidence="1">The sequence shown here is derived from an EMBL/GenBank/DDBJ whole genome shotgun (WGS) entry which is preliminary data.</text>
</comment>
<proteinExistence type="predicted"/>
<dbReference type="Proteomes" id="UP001527052">
    <property type="component" value="Unassembled WGS sequence"/>
</dbReference>
<dbReference type="OrthoDB" id="9810984at2"/>
<reference evidence="2 4" key="3">
    <citation type="submission" date="2022-05" db="EMBL/GenBank/DDBJ databases">
        <title>Genome Sequencing of Bee-Associated Microbes.</title>
        <authorList>
            <person name="Dunlap C."/>
        </authorList>
    </citation>
    <scope>NUCLEOTIDE SEQUENCE [LARGE SCALE GENOMIC DNA]</scope>
    <source>
        <strain evidence="2 4">NRRL BD-083</strain>
    </source>
</reference>
<dbReference type="PATRIC" id="fig|582475.4.peg.227"/>
<evidence type="ECO:0000313" key="1">
    <source>
        <dbReference type="EMBL" id="KMY31438.1"/>
    </source>
</evidence>
<accession>A0A0K9FB50</accession>
<gene>
    <name evidence="1" type="ORF">ACZ11_04090</name>
    <name evidence="2" type="ORF">M5W82_23495</name>
</gene>
<reference evidence="1" key="1">
    <citation type="submission" date="2015-07" db="EMBL/GenBank/DDBJ databases">
        <title>MeaNS - Measles Nucleotide Surveillance Program.</title>
        <authorList>
            <person name="Tran T."/>
            <person name="Druce J."/>
        </authorList>
    </citation>
    <scope>NUCLEOTIDE SEQUENCE</scope>
    <source>
        <strain evidence="1">DSM 23493</strain>
    </source>
</reference>
<dbReference type="GO" id="GO:0006508">
    <property type="term" value="P:proteolysis"/>
    <property type="evidence" value="ECO:0007669"/>
    <property type="project" value="UniProtKB-KW"/>
</dbReference>